<evidence type="ECO:0000313" key="2">
    <source>
        <dbReference type="Proteomes" id="UP000242972"/>
    </source>
</evidence>
<accession>A0A2T2WR65</accession>
<comment type="caution">
    <text evidence="1">The sequence shown here is derived from an EMBL/GenBank/DDBJ whole genome shotgun (WGS) entry which is preliminary data.</text>
</comment>
<protein>
    <submittedName>
        <fullName evidence="1">Uncharacterized protein</fullName>
    </submittedName>
</protein>
<dbReference type="EMBL" id="PXYW01000168">
    <property type="protein sequence ID" value="PSR24732.1"/>
    <property type="molecule type" value="Genomic_DNA"/>
</dbReference>
<dbReference type="Proteomes" id="UP000242972">
    <property type="component" value="Unassembled WGS sequence"/>
</dbReference>
<organism evidence="1 2">
    <name type="scientific">Sulfobacillus benefaciens</name>
    <dbReference type="NCBI Taxonomy" id="453960"/>
    <lineage>
        <taxon>Bacteria</taxon>
        <taxon>Bacillati</taxon>
        <taxon>Bacillota</taxon>
        <taxon>Clostridia</taxon>
        <taxon>Eubacteriales</taxon>
        <taxon>Clostridiales Family XVII. Incertae Sedis</taxon>
        <taxon>Sulfobacillus</taxon>
    </lineage>
</organism>
<name>A0A2T2WR65_9FIRM</name>
<evidence type="ECO:0000313" key="1">
    <source>
        <dbReference type="EMBL" id="PSR24732.1"/>
    </source>
</evidence>
<dbReference type="AlphaFoldDB" id="A0A2T2WR65"/>
<gene>
    <name evidence="1" type="ORF">C7B46_20940</name>
</gene>
<sequence length="61" mass="7071">MVFVSPSSPNLGHEPEDPFVSSFLLRWYREALAAYRRADALYEAQRSPNTYDQLQSARDHL</sequence>
<proteinExistence type="predicted"/>
<reference evidence="1 2" key="1">
    <citation type="journal article" date="2014" name="BMC Genomics">
        <title>Comparison of environmental and isolate Sulfobacillus genomes reveals diverse carbon, sulfur, nitrogen, and hydrogen metabolisms.</title>
        <authorList>
            <person name="Justice N.B."/>
            <person name="Norman A."/>
            <person name="Brown C.T."/>
            <person name="Singh A."/>
            <person name="Thomas B.C."/>
            <person name="Banfield J.F."/>
        </authorList>
    </citation>
    <scope>NUCLEOTIDE SEQUENCE [LARGE SCALE GENOMIC DNA]</scope>
    <source>
        <strain evidence="1">AMDSBA4</strain>
    </source>
</reference>
<feature type="non-terminal residue" evidence="1">
    <location>
        <position position="61"/>
    </location>
</feature>